<evidence type="ECO:0000313" key="6">
    <source>
        <dbReference type="EMBL" id="MFC7269678.1"/>
    </source>
</evidence>
<comment type="similarity">
    <text evidence="2">Belongs to the bacterial solute-binding protein 2 family.</text>
</comment>
<dbReference type="CDD" id="cd06309">
    <property type="entry name" value="PBP1_galactofuranose_YtfQ-like"/>
    <property type="match status" value="1"/>
</dbReference>
<reference evidence="7" key="1">
    <citation type="journal article" date="2019" name="Int. J. Syst. Evol. Microbiol.">
        <title>The Global Catalogue of Microorganisms (GCM) 10K type strain sequencing project: providing services to taxonomists for standard genome sequencing and annotation.</title>
        <authorList>
            <consortium name="The Broad Institute Genomics Platform"/>
            <consortium name="The Broad Institute Genome Sequencing Center for Infectious Disease"/>
            <person name="Wu L."/>
            <person name="Ma J."/>
        </authorList>
    </citation>
    <scope>NUCLEOTIDE SEQUENCE [LARGE SCALE GENOMIC DNA]</scope>
    <source>
        <strain evidence="7">CGMCC 1.15772</strain>
    </source>
</reference>
<evidence type="ECO:0000259" key="5">
    <source>
        <dbReference type="Pfam" id="PF13407"/>
    </source>
</evidence>
<dbReference type="SUPFAM" id="SSF53822">
    <property type="entry name" value="Periplasmic binding protein-like I"/>
    <property type="match status" value="1"/>
</dbReference>
<dbReference type="PROSITE" id="PS51257">
    <property type="entry name" value="PROKAR_LIPOPROTEIN"/>
    <property type="match status" value="1"/>
</dbReference>
<dbReference type="PANTHER" id="PTHR46847">
    <property type="entry name" value="D-ALLOSE-BINDING PERIPLASMIC PROTEIN-RELATED"/>
    <property type="match status" value="1"/>
</dbReference>
<dbReference type="RefSeq" id="WP_262874605.1">
    <property type="nucleotide sequence ID" value="NZ_BAABKW010000001.1"/>
</dbReference>
<evidence type="ECO:0000256" key="1">
    <source>
        <dbReference type="ARBA" id="ARBA00004196"/>
    </source>
</evidence>
<feature type="signal peptide" evidence="4">
    <location>
        <begin position="1"/>
        <end position="20"/>
    </location>
</feature>
<dbReference type="Proteomes" id="UP001596507">
    <property type="component" value="Unassembled WGS sequence"/>
</dbReference>
<keyword evidence="3 4" id="KW-0732">Signal</keyword>
<feature type="domain" description="Periplasmic binding protein" evidence="5">
    <location>
        <begin position="44"/>
        <end position="301"/>
    </location>
</feature>
<accession>A0ABW2HEW9</accession>
<evidence type="ECO:0000256" key="2">
    <source>
        <dbReference type="ARBA" id="ARBA00007639"/>
    </source>
</evidence>
<organism evidence="6 7">
    <name type="scientific">Microbacterium fluvii</name>
    <dbReference type="NCBI Taxonomy" id="415215"/>
    <lineage>
        <taxon>Bacteria</taxon>
        <taxon>Bacillati</taxon>
        <taxon>Actinomycetota</taxon>
        <taxon>Actinomycetes</taxon>
        <taxon>Micrococcales</taxon>
        <taxon>Microbacteriaceae</taxon>
        <taxon>Microbacterium</taxon>
    </lineage>
</organism>
<dbReference type="Gene3D" id="3.40.50.2300">
    <property type="match status" value="2"/>
</dbReference>
<dbReference type="Pfam" id="PF13407">
    <property type="entry name" value="Peripla_BP_4"/>
    <property type="match status" value="1"/>
</dbReference>
<name>A0ABW2HEW9_9MICO</name>
<feature type="chain" id="PRO_5045181966" evidence="4">
    <location>
        <begin position="21"/>
        <end position="328"/>
    </location>
</feature>
<proteinExistence type="inferred from homology"/>
<dbReference type="InterPro" id="IPR028082">
    <property type="entry name" value="Peripla_BP_I"/>
</dbReference>
<dbReference type="EMBL" id="JBHTBE010000003">
    <property type="protein sequence ID" value="MFC7269678.1"/>
    <property type="molecule type" value="Genomic_DNA"/>
</dbReference>
<sequence length="328" mass="34257">MKKKVLAGVALLGALTFAAAGCSSSTGDDGASGDGGSGDVITVGFAQTGSESGWRSANTESMKEAFSADNGFDLKFNAADNKQEAQIAAVRSFINQGVDAIVIAPITVDGWDDVLKEAQDAGIPVVLEDRTVSASEDLYASWVGLDFEQEGKTAGEWVKENFDGKGANLVILEGTTGSSAALDRATGFAEATEGTDINVLDSQTGDFTRDGGKKVMEGYLQKYGDDIDVLFAHNDDMGLGALDAIEAAGLTPGKDIQIVTIDAVHDGMQALADGKFNFIVECNPLLGEKAADLVKAVLAGETVEKKTIVPDQSFTQEQAIEALPTRPY</sequence>
<evidence type="ECO:0000313" key="7">
    <source>
        <dbReference type="Proteomes" id="UP001596507"/>
    </source>
</evidence>
<protein>
    <submittedName>
        <fullName evidence="6">ABC transporter substrate-binding protein</fullName>
    </submittedName>
</protein>
<gene>
    <name evidence="6" type="ORF">ACFQRL_11955</name>
</gene>
<evidence type="ECO:0000256" key="3">
    <source>
        <dbReference type="ARBA" id="ARBA00022729"/>
    </source>
</evidence>
<dbReference type="PANTHER" id="PTHR46847:SF3">
    <property type="entry name" value="GALACTOFURANOSE-BINDING PROTEIN YTFQ"/>
    <property type="match status" value="1"/>
</dbReference>
<evidence type="ECO:0000256" key="4">
    <source>
        <dbReference type="SAM" id="SignalP"/>
    </source>
</evidence>
<comment type="subcellular location">
    <subcellularLocation>
        <location evidence="1">Cell envelope</location>
    </subcellularLocation>
</comment>
<comment type="caution">
    <text evidence="6">The sequence shown here is derived from an EMBL/GenBank/DDBJ whole genome shotgun (WGS) entry which is preliminary data.</text>
</comment>
<keyword evidence="7" id="KW-1185">Reference proteome</keyword>
<dbReference type="InterPro" id="IPR025997">
    <property type="entry name" value="SBP_2_dom"/>
</dbReference>